<comment type="pathway">
    <text evidence="1 8">Amino-acid degradation; L-histidine degradation into L-glutamate; N-formimidoyl-L-glutamate from L-histidine: step 1/3.</text>
</comment>
<dbReference type="GO" id="GO:0006548">
    <property type="term" value="P:L-histidine catabolic process"/>
    <property type="evidence" value="ECO:0007669"/>
    <property type="project" value="UniProtKB-UniRule"/>
</dbReference>
<organism evidence="10 11">
    <name type="scientific">Thermogymnomonas acidicola</name>
    <dbReference type="NCBI Taxonomy" id="399579"/>
    <lineage>
        <taxon>Archaea</taxon>
        <taxon>Methanobacteriati</taxon>
        <taxon>Thermoplasmatota</taxon>
        <taxon>Thermoplasmata</taxon>
        <taxon>Thermoplasmatales</taxon>
        <taxon>Thermogymnomonas</taxon>
    </lineage>
</organism>
<evidence type="ECO:0000256" key="9">
    <source>
        <dbReference type="RuleBase" id="RU004480"/>
    </source>
</evidence>
<dbReference type="EC" id="4.3.1.3" evidence="2 6"/>
<evidence type="ECO:0000256" key="1">
    <source>
        <dbReference type="ARBA" id="ARBA00005113"/>
    </source>
</evidence>
<dbReference type="RefSeq" id="WP_188680216.1">
    <property type="nucleotide sequence ID" value="NZ_BMNY01000001.1"/>
</dbReference>
<keyword evidence="11" id="KW-1185">Reference proteome</keyword>
<dbReference type="InterPro" id="IPR008948">
    <property type="entry name" value="L-Aspartase-like"/>
</dbReference>
<evidence type="ECO:0000313" key="10">
    <source>
        <dbReference type="EMBL" id="GGM70898.1"/>
    </source>
</evidence>
<evidence type="ECO:0000256" key="6">
    <source>
        <dbReference type="NCBIfam" id="TIGR01225"/>
    </source>
</evidence>
<keyword evidence="4 7" id="KW-0456">Lyase</keyword>
<dbReference type="NCBIfam" id="NF006871">
    <property type="entry name" value="PRK09367.1"/>
    <property type="match status" value="1"/>
</dbReference>
<protein>
    <recommendedName>
        <fullName evidence="2 6">Histidine ammonia-lyase</fullName>
        <ecNumber evidence="2 6">4.3.1.3</ecNumber>
    </recommendedName>
</protein>
<dbReference type="AlphaFoldDB" id="A0AA37BQJ5"/>
<dbReference type="Gene3D" id="1.20.200.10">
    <property type="entry name" value="Fumarase/aspartase (Central domain)"/>
    <property type="match status" value="1"/>
</dbReference>
<comment type="similarity">
    <text evidence="7">Belongs to the PAL/histidase family.</text>
</comment>
<dbReference type="InterPro" id="IPR001106">
    <property type="entry name" value="Aromatic_Lyase"/>
</dbReference>
<dbReference type="Proteomes" id="UP000632195">
    <property type="component" value="Unassembled WGS sequence"/>
</dbReference>
<dbReference type="InterPro" id="IPR024083">
    <property type="entry name" value="Fumarase/histidase_N"/>
</dbReference>
<keyword evidence="3 8" id="KW-0369">Histidine metabolism</keyword>
<dbReference type="FunFam" id="1.10.275.10:FF:000005">
    <property type="entry name" value="Histidine ammonia-lyase"/>
    <property type="match status" value="1"/>
</dbReference>
<evidence type="ECO:0000256" key="5">
    <source>
        <dbReference type="ARBA" id="ARBA00049269"/>
    </source>
</evidence>
<dbReference type="InterPro" id="IPR022313">
    <property type="entry name" value="Phe/His_NH3-lyase_AS"/>
</dbReference>
<evidence type="ECO:0000256" key="2">
    <source>
        <dbReference type="ARBA" id="ARBA00012994"/>
    </source>
</evidence>
<dbReference type="InterPro" id="IPR005921">
    <property type="entry name" value="HutH"/>
</dbReference>
<dbReference type="Pfam" id="PF00221">
    <property type="entry name" value="Lyase_aromatic"/>
    <property type="match status" value="1"/>
</dbReference>
<comment type="caution">
    <text evidence="10">The sequence shown here is derived from an EMBL/GenBank/DDBJ whole genome shotgun (WGS) entry which is preliminary data.</text>
</comment>
<evidence type="ECO:0000313" key="11">
    <source>
        <dbReference type="Proteomes" id="UP000632195"/>
    </source>
</evidence>
<dbReference type="Gene3D" id="1.10.275.10">
    <property type="entry name" value="Fumarase/aspartase (N-terminal domain)"/>
    <property type="match status" value="1"/>
</dbReference>
<dbReference type="SUPFAM" id="SSF48557">
    <property type="entry name" value="L-aspartase-like"/>
    <property type="match status" value="1"/>
</dbReference>
<evidence type="ECO:0000256" key="7">
    <source>
        <dbReference type="RuleBase" id="RU003954"/>
    </source>
</evidence>
<evidence type="ECO:0000256" key="4">
    <source>
        <dbReference type="ARBA" id="ARBA00023239"/>
    </source>
</evidence>
<dbReference type="NCBIfam" id="TIGR01225">
    <property type="entry name" value="hutH"/>
    <property type="match status" value="1"/>
</dbReference>
<gene>
    <name evidence="10" type="primary">hutH</name>
    <name evidence="10" type="ORF">GCM10007108_06160</name>
</gene>
<dbReference type="GO" id="GO:0004397">
    <property type="term" value="F:histidine ammonia-lyase activity"/>
    <property type="evidence" value="ECO:0007669"/>
    <property type="project" value="UniProtKB-UniRule"/>
</dbReference>
<reference evidence="10" key="1">
    <citation type="journal article" date="2014" name="Int. J. Syst. Evol. Microbiol.">
        <title>Complete genome sequence of Corynebacterium casei LMG S-19264T (=DSM 44701T), isolated from a smear-ripened cheese.</title>
        <authorList>
            <consortium name="US DOE Joint Genome Institute (JGI-PGF)"/>
            <person name="Walter F."/>
            <person name="Albersmeier A."/>
            <person name="Kalinowski J."/>
            <person name="Ruckert C."/>
        </authorList>
    </citation>
    <scope>NUCLEOTIDE SEQUENCE</scope>
    <source>
        <strain evidence="10">JCM 13583</strain>
    </source>
</reference>
<comment type="subcellular location">
    <subcellularLocation>
        <location evidence="9">Cytoplasm</location>
    </subcellularLocation>
</comment>
<sequence length="499" mass="53631">MDVEIDGRTLNIFKVRVVAENRAKVRIPGHTRDSLGASRHRFMNLISLGLRVYGVNTGFGSLLNDTVSASDASELQANLLRSHSSGVGNPLSPEHVRSIMLVRANSLAVGYSAVDPALLDLTCEMINRGLTPYVPSLGSVGASGDLAPLAHIGLAMMGEGEFILDGKRVRSSEVLRSVGLEPYRFGAKEAVAFINGTSCITGILAYELSRAYELMQAAVVSSIMSLDALGATRKAFTPWAVASRPHPGQVMIGEAIYSATEDSEIMNSSQRVQDAYTLRCIPQVYGATLDAMDYVRSVVEREMNSATDNPLFNGSEVISSGNFHGQPVALACDFLSIALTSMGSMVERRVSRMVDSNLSGLPPFLVEKHGLNSGYMIPQYVAAALTNMNMVLSHPSSTGSIPTSANQEDHVSMGMNGAIKLSQIVDNLGNILAIELLLAAQALEFSRGKPSSLTDKAYRLIRNEIPPLDSDRPPYLDIEKLRSLLPSIAEISPVKFGQT</sequence>
<dbReference type="GO" id="GO:0005737">
    <property type="term" value="C:cytoplasm"/>
    <property type="evidence" value="ECO:0007669"/>
    <property type="project" value="UniProtKB-SubCell"/>
</dbReference>
<comment type="catalytic activity">
    <reaction evidence="5 8">
        <text>L-histidine = trans-urocanate + NH4(+)</text>
        <dbReference type="Rhea" id="RHEA:21232"/>
        <dbReference type="ChEBI" id="CHEBI:17771"/>
        <dbReference type="ChEBI" id="CHEBI:28938"/>
        <dbReference type="ChEBI" id="CHEBI:57595"/>
        <dbReference type="EC" id="4.3.1.3"/>
    </reaction>
</comment>
<evidence type="ECO:0000256" key="3">
    <source>
        <dbReference type="ARBA" id="ARBA00022808"/>
    </source>
</evidence>
<dbReference type="EMBL" id="BMNY01000001">
    <property type="protein sequence ID" value="GGM70898.1"/>
    <property type="molecule type" value="Genomic_DNA"/>
</dbReference>
<accession>A0AA37BQJ5</accession>
<name>A0AA37BQJ5_9ARCH</name>
<dbReference type="PANTHER" id="PTHR10362">
    <property type="entry name" value="HISTIDINE AMMONIA-LYASE"/>
    <property type="match status" value="1"/>
</dbReference>
<dbReference type="PROSITE" id="PS00488">
    <property type="entry name" value="PAL_HISTIDASE"/>
    <property type="match status" value="1"/>
</dbReference>
<evidence type="ECO:0000256" key="8">
    <source>
        <dbReference type="RuleBase" id="RU004479"/>
    </source>
</evidence>
<dbReference type="CDD" id="cd00332">
    <property type="entry name" value="PAL-HAL"/>
    <property type="match status" value="1"/>
</dbReference>
<proteinExistence type="inferred from homology"/>
<reference evidence="10" key="2">
    <citation type="submission" date="2022-09" db="EMBL/GenBank/DDBJ databases">
        <authorList>
            <person name="Sun Q."/>
            <person name="Ohkuma M."/>
        </authorList>
    </citation>
    <scope>NUCLEOTIDE SEQUENCE</scope>
    <source>
        <strain evidence="10">JCM 13583</strain>
    </source>
</reference>